<evidence type="ECO:0000256" key="1">
    <source>
        <dbReference type="ARBA" id="ARBA00022649"/>
    </source>
</evidence>
<dbReference type="EMBL" id="AILY01000008">
    <property type="protein sequence ID" value="EJF87313.1"/>
    <property type="molecule type" value="Genomic_DNA"/>
</dbReference>
<evidence type="ECO:0000313" key="3">
    <source>
        <dbReference type="EMBL" id="EJF87313.1"/>
    </source>
</evidence>
<dbReference type="GO" id="GO:0004521">
    <property type="term" value="F:RNA endonuclease activity"/>
    <property type="evidence" value="ECO:0007669"/>
    <property type="project" value="TreeGrafter"/>
</dbReference>
<reference evidence="3 4" key="1">
    <citation type="submission" date="2012-03" db="EMBL/GenBank/DDBJ databases">
        <title>The Genome Sequence of Bartonella rattimassiliensis 15908.</title>
        <authorList>
            <consortium name="The Broad Institute Genome Sequencing Platform"/>
            <consortium name="The Broad Institute Genome Sequencing Center for Infectious Disease"/>
            <person name="Feldgarden M."/>
            <person name="Kirby J."/>
            <person name="Kosoy M."/>
            <person name="Birtles R."/>
            <person name="Probert W.S."/>
            <person name="Chiaraviglio L."/>
            <person name="Young S.K."/>
            <person name="Zeng Q."/>
            <person name="Gargeya S."/>
            <person name="Fitzgerald M."/>
            <person name="Haas B."/>
            <person name="Abouelleil A."/>
            <person name="Alvarado L."/>
            <person name="Arachchi H.M."/>
            <person name="Berlin A."/>
            <person name="Chapman S.B."/>
            <person name="Gearin G."/>
            <person name="Goldberg J."/>
            <person name="Griggs A."/>
            <person name="Gujja S."/>
            <person name="Hansen M."/>
            <person name="Heiman D."/>
            <person name="Howarth C."/>
            <person name="Larimer J."/>
            <person name="Lui A."/>
            <person name="MacDonald P.J.P."/>
            <person name="McCowen C."/>
            <person name="Montmayeur A."/>
            <person name="Murphy C."/>
            <person name="Neiman D."/>
            <person name="Pearson M."/>
            <person name="Priest M."/>
            <person name="Roberts A."/>
            <person name="Saif S."/>
            <person name="Shea T."/>
            <person name="Sisk P."/>
            <person name="Stolte C."/>
            <person name="Sykes S."/>
            <person name="Wortman J."/>
            <person name="Nusbaum C."/>
            <person name="Birren B."/>
        </authorList>
    </citation>
    <scope>NUCLEOTIDE SEQUENCE [LARGE SCALE GENOMIC DNA]</scope>
    <source>
        <strain evidence="3 4">15908</strain>
    </source>
</reference>
<dbReference type="eggNOG" id="COG3041">
    <property type="taxonomic scope" value="Bacteria"/>
</dbReference>
<dbReference type="InterPro" id="IPR004386">
    <property type="entry name" value="Toxin_YafQ-like"/>
</dbReference>
<feature type="active site" description="Proton donor" evidence="2">
    <location>
        <position position="104"/>
    </location>
</feature>
<accession>J0ZGQ9</accession>
<dbReference type="NCBIfam" id="TIGR02385">
    <property type="entry name" value="RelE_StbE"/>
    <property type="match status" value="1"/>
</dbReference>
<dbReference type="InterPro" id="IPR007712">
    <property type="entry name" value="RelE/ParE_toxin"/>
</dbReference>
<sequence>MTKLGYVNLKNEPELAMREIVYTRSFRRDLKRESKGRYANSLEEDLLLVIQALAENAPLKVHWRDHALTGQWRNCRDCHIKPDLVLIYRKPDTKTLELLRLGSHSELRL</sequence>
<dbReference type="PIRSF" id="PIRSF006156">
    <property type="entry name" value="YafQ"/>
    <property type="match status" value="1"/>
</dbReference>
<dbReference type="HOGENOM" id="CLU_161929_4_1_5"/>
<dbReference type="AlphaFoldDB" id="J0ZGQ9"/>
<dbReference type="Gene3D" id="3.30.2310.20">
    <property type="entry name" value="RelE-like"/>
    <property type="match status" value="1"/>
</dbReference>
<gene>
    <name evidence="3" type="ORF">MCY_00437</name>
</gene>
<dbReference type="PATRIC" id="fig|1094556.3.peg.532"/>
<dbReference type="PANTHER" id="PTHR40588:SF1">
    <property type="entry name" value="MRNA INTERFERASE TOXIN YAFQ"/>
    <property type="match status" value="1"/>
</dbReference>
<dbReference type="PANTHER" id="PTHR40588">
    <property type="entry name" value="MRNA INTERFERASE TOXIN YAFQ"/>
    <property type="match status" value="1"/>
</dbReference>
<dbReference type="GO" id="GO:0006415">
    <property type="term" value="P:translational termination"/>
    <property type="evidence" value="ECO:0007669"/>
    <property type="project" value="TreeGrafter"/>
</dbReference>
<proteinExistence type="predicted"/>
<dbReference type="Pfam" id="PF15738">
    <property type="entry name" value="YafQ_toxin"/>
    <property type="match status" value="1"/>
</dbReference>
<protein>
    <submittedName>
        <fullName evidence="3">YafQ family addiction module toxin component</fullName>
    </submittedName>
</protein>
<name>J0ZGQ9_9HYPH</name>
<dbReference type="InterPro" id="IPR035093">
    <property type="entry name" value="RelE/ParE_toxin_dom_sf"/>
</dbReference>
<evidence type="ECO:0000256" key="2">
    <source>
        <dbReference type="PIRSR" id="PIRSR006156-1"/>
    </source>
</evidence>
<organism evidence="3 4">
    <name type="scientific">Bartonella rattimassiliensis 15908</name>
    <dbReference type="NCBI Taxonomy" id="1094556"/>
    <lineage>
        <taxon>Bacteria</taxon>
        <taxon>Pseudomonadati</taxon>
        <taxon>Pseudomonadota</taxon>
        <taxon>Alphaproteobacteria</taxon>
        <taxon>Hyphomicrobiales</taxon>
        <taxon>Bartonellaceae</taxon>
        <taxon>Bartonella</taxon>
    </lineage>
</organism>
<comment type="caution">
    <text evidence="3">The sequence shown here is derived from an EMBL/GenBank/DDBJ whole genome shotgun (WGS) entry which is preliminary data.</text>
</comment>
<dbReference type="STRING" id="1094556.MCY_00437"/>
<keyword evidence="1" id="KW-1277">Toxin-antitoxin system</keyword>
<dbReference type="Proteomes" id="UP000001077">
    <property type="component" value="Unassembled WGS sequence"/>
</dbReference>
<dbReference type="SUPFAM" id="SSF143011">
    <property type="entry name" value="RelE-like"/>
    <property type="match status" value="1"/>
</dbReference>
<dbReference type="GO" id="GO:0006402">
    <property type="term" value="P:mRNA catabolic process"/>
    <property type="evidence" value="ECO:0007669"/>
    <property type="project" value="TreeGrafter"/>
</dbReference>
<evidence type="ECO:0000313" key="4">
    <source>
        <dbReference type="Proteomes" id="UP000001077"/>
    </source>
</evidence>
<keyword evidence="4" id="KW-1185">Reference proteome</keyword>